<evidence type="ECO:0000313" key="7">
    <source>
        <dbReference type="Proteomes" id="UP001497623"/>
    </source>
</evidence>
<keyword evidence="7" id="KW-1185">Reference proteome</keyword>
<feature type="domain" description="HotDog ACOT-type" evidence="5">
    <location>
        <begin position="320"/>
        <end position="391"/>
    </location>
</feature>
<evidence type="ECO:0000259" key="5">
    <source>
        <dbReference type="PROSITE" id="PS51770"/>
    </source>
</evidence>
<organism evidence="6 7">
    <name type="scientific">Meganyctiphanes norvegica</name>
    <name type="common">Northern krill</name>
    <name type="synonym">Thysanopoda norvegica</name>
    <dbReference type="NCBI Taxonomy" id="48144"/>
    <lineage>
        <taxon>Eukaryota</taxon>
        <taxon>Metazoa</taxon>
        <taxon>Ecdysozoa</taxon>
        <taxon>Arthropoda</taxon>
        <taxon>Crustacea</taxon>
        <taxon>Multicrustacea</taxon>
        <taxon>Malacostraca</taxon>
        <taxon>Eumalacostraca</taxon>
        <taxon>Eucarida</taxon>
        <taxon>Euphausiacea</taxon>
        <taxon>Euphausiidae</taxon>
        <taxon>Meganyctiphanes</taxon>
    </lineage>
</organism>
<dbReference type="EMBL" id="CAXKWB010010182">
    <property type="protein sequence ID" value="CAL4097130.1"/>
    <property type="molecule type" value="Genomic_DNA"/>
</dbReference>
<keyword evidence="4" id="KW-0809">Transit peptide</keyword>
<dbReference type="PANTHER" id="PTHR12655">
    <property type="entry name" value="ACYL-COA THIOESTERASE"/>
    <property type="match status" value="1"/>
</dbReference>
<dbReference type="PROSITE" id="PS51770">
    <property type="entry name" value="HOTDOG_ACOT"/>
    <property type="match status" value="2"/>
</dbReference>
<proteinExistence type="inferred from homology"/>
<reference evidence="6 7" key="1">
    <citation type="submission" date="2024-05" db="EMBL/GenBank/DDBJ databases">
        <authorList>
            <person name="Wallberg A."/>
        </authorList>
    </citation>
    <scope>NUCLEOTIDE SEQUENCE [LARGE SCALE GENOMIC DNA]</scope>
</reference>
<protein>
    <recommendedName>
        <fullName evidence="5">HotDog ACOT-type domain-containing protein</fullName>
    </recommendedName>
</protein>
<dbReference type="InterPro" id="IPR029069">
    <property type="entry name" value="HotDog_dom_sf"/>
</dbReference>
<name>A0AAV2QVI8_MEGNR</name>
<feature type="domain" description="HotDog ACOT-type" evidence="5">
    <location>
        <begin position="118"/>
        <end position="240"/>
    </location>
</feature>
<dbReference type="PANTHER" id="PTHR12655:SF0">
    <property type="entry name" value="ACYL-COENZYME A THIOESTERASE 9, MITOCHONDRIAL"/>
    <property type="match status" value="1"/>
</dbReference>
<comment type="similarity">
    <text evidence="1">Belongs to the acyl coenzyme A hydrolase family.</text>
</comment>
<dbReference type="AlphaFoldDB" id="A0AAV2QVI8"/>
<evidence type="ECO:0000256" key="3">
    <source>
        <dbReference type="ARBA" id="ARBA00022801"/>
    </source>
</evidence>
<dbReference type="CDD" id="cd03442">
    <property type="entry name" value="BFIT_BACH"/>
    <property type="match status" value="2"/>
</dbReference>
<dbReference type="GO" id="GO:0005739">
    <property type="term" value="C:mitochondrion"/>
    <property type="evidence" value="ECO:0007669"/>
    <property type="project" value="TreeGrafter"/>
</dbReference>
<dbReference type="Proteomes" id="UP001497623">
    <property type="component" value="Unassembled WGS sequence"/>
</dbReference>
<dbReference type="GO" id="GO:0006637">
    <property type="term" value="P:acyl-CoA metabolic process"/>
    <property type="evidence" value="ECO:0007669"/>
    <property type="project" value="TreeGrafter"/>
</dbReference>
<feature type="non-terminal residue" evidence="6">
    <location>
        <position position="391"/>
    </location>
</feature>
<keyword evidence="3" id="KW-0378">Hydrolase</keyword>
<dbReference type="InterPro" id="IPR033120">
    <property type="entry name" value="HOTDOG_ACOT"/>
</dbReference>
<evidence type="ECO:0000256" key="2">
    <source>
        <dbReference type="ARBA" id="ARBA00022737"/>
    </source>
</evidence>
<evidence type="ECO:0000256" key="1">
    <source>
        <dbReference type="ARBA" id="ARBA00010458"/>
    </source>
</evidence>
<gene>
    <name evidence="6" type="ORF">MNOR_LOCUS15913</name>
</gene>
<accession>A0AAV2QVI8</accession>
<evidence type="ECO:0000313" key="6">
    <source>
        <dbReference type="EMBL" id="CAL4097130.1"/>
    </source>
</evidence>
<sequence>MATFTTLYKSLGTKLPILSRNLHIKSKIHKEYIFKNMLFSQKNSLHLSVSGGLRKKHFEIADTEDKKSVRDVISSLSILVGAQGFHEGNIDRSNLKELLPKSQASLPPRYMKDSFDSALIPLSSDLRLREKYVTFMGGVRVGRLMEDLDVFAVWLCYKHVHNPDNSISPYSIVTALVDRMDFQNEHSLQSDQDIRLSGHVTWAGTTSMEVTIDVEQFCTVENTWKEVTKAVFVLVARDPLNQGPAIVNSLVCETVEDKRIYHQGEINKLHRKHFAKEGLFQAPPSETEKNLVHKLFMEMADESQMKFYTKRALPNTTWMDETVLKNLIMCHPEHRNRFKKVFGGFIMRQAFELGWACAYTHSKLRPRILHIDDIMFRRPVEIGSLLYLNSQ</sequence>
<dbReference type="SUPFAM" id="SSF54637">
    <property type="entry name" value="Thioesterase/thiol ester dehydrase-isomerase"/>
    <property type="match status" value="2"/>
</dbReference>
<comment type="caution">
    <text evidence="6">The sequence shown here is derived from an EMBL/GenBank/DDBJ whole genome shotgun (WGS) entry which is preliminary data.</text>
</comment>
<keyword evidence="2" id="KW-0677">Repeat</keyword>
<dbReference type="Gene3D" id="3.10.129.10">
    <property type="entry name" value="Hotdog Thioesterase"/>
    <property type="match status" value="2"/>
</dbReference>
<dbReference type="GO" id="GO:0047617">
    <property type="term" value="F:fatty acyl-CoA hydrolase activity"/>
    <property type="evidence" value="ECO:0007669"/>
    <property type="project" value="TreeGrafter"/>
</dbReference>
<evidence type="ECO:0000256" key="4">
    <source>
        <dbReference type="ARBA" id="ARBA00022946"/>
    </source>
</evidence>